<dbReference type="PANTHER" id="PTHR43798:SF5">
    <property type="entry name" value="MONOACYLGLYCEROL LIPASE ABHD6"/>
    <property type="match status" value="1"/>
</dbReference>
<dbReference type="AlphaFoldDB" id="A0A934K145"/>
<name>A0A934K145_9BACT</name>
<evidence type="ECO:0000313" key="2">
    <source>
        <dbReference type="EMBL" id="MBJ7598587.1"/>
    </source>
</evidence>
<keyword evidence="2" id="KW-0378">Hydrolase</keyword>
<evidence type="ECO:0000313" key="3">
    <source>
        <dbReference type="Proteomes" id="UP000612893"/>
    </source>
</evidence>
<reference evidence="2" key="1">
    <citation type="submission" date="2020-10" db="EMBL/GenBank/DDBJ databases">
        <title>Ca. Dormibacterota MAGs.</title>
        <authorList>
            <person name="Montgomery K."/>
        </authorList>
    </citation>
    <scope>NUCLEOTIDE SEQUENCE [LARGE SCALE GENOMIC DNA]</scope>
    <source>
        <strain evidence="2">SC8812_S17_10</strain>
    </source>
</reference>
<dbReference type="InterPro" id="IPR029058">
    <property type="entry name" value="AB_hydrolase_fold"/>
</dbReference>
<dbReference type="SUPFAM" id="SSF53474">
    <property type="entry name" value="alpha/beta-Hydrolases"/>
    <property type="match status" value="1"/>
</dbReference>
<comment type="caution">
    <text evidence="2">The sequence shown here is derived from an EMBL/GenBank/DDBJ whole genome shotgun (WGS) entry which is preliminary data.</text>
</comment>
<sequence length="283" mass="31181">MRGYAQTSRGQVHYRHEGSHGPAIVFFHEAPLSSAIYTPALPLLGRSFRAWAFDTPGHGSSDPPVRPLSIEEYGATMLEAIDDLGIDRFVLAGCHTGVDIGLEVARQAGAERVTHAVLTGVPLLKPEEWEGWLEGVLGGGRDGEAPESWKQVFAPNIELTADGAHMRWAWDRYGRIWAAGSPVELIHMAVMQLLLAGPRYNWMYRAAFAYDPEPALRGLTCPTLLLNAEKDPLAFKDVAVVRLLQDGRRVHLEGLTGQLPWRVPERFTEEIQRFVGAGEVAAV</sequence>
<proteinExistence type="predicted"/>
<dbReference type="Gene3D" id="3.40.50.1820">
    <property type="entry name" value="alpha/beta hydrolase"/>
    <property type="match status" value="1"/>
</dbReference>
<dbReference type="GO" id="GO:0016020">
    <property type="term" value="C:membrane"/>
    <property type="evidence" value="ECO:0007669"/>
    <property type="project" value="TreeGrafter"/>
</dbReference>
<keyword evidence="3" id="KW-1185">Reference proteome</keyword>
<dbReference type="Pfam" id="PF00561">
    <property type="entry name" value="Abhydrolase_1"/>
    <property type="match status" value="1"/>
</dbReference>
<dbReference type="InterPro" id="IPR000073">
    <property type="entry name" value="AB_hydrolase_1"/>
</dbReference>
<protein>
    <submittedName>
        <fullName evidence="2">Alpha/beta hydrolase</fullName>
    </submittedName>
</protein>
<dbReference type="InterPro" id="IPR050266">
    <property type="entry name" value="AB_hydrolase_sf"/>
</dbReference>
<dbReference type="GO" id="GO:0046464">
    <property type="term" value="P:acylglycerol catabolic process"/>
    <property type="evidence" value="ECO:0007669"/>
    <property type="project" value="TreeGrafter"/>
</dbReference>
<evidence type="ECO:0000259" key="1">
    <source>
        <dbReference type="Pfam" id="PF00561"/>
    </source>
</evidence>
<dbReference type="Proteomes" id="UP000612893">
    <property type="component" value="Unassembled WGS sequence"/>
</dbReference>
<dbReference type="EMBL" id="JAEKNR010000118">
    <property type="protein sequence ID" value="MBJ7598587.1"/>
    <property type="molecule type" value="Genomic_DNA"/>
</dbReference>
<gene>
    <name evidence="2" type="ORF">JF922_10945</name>
</gene>
<organism evidence="2 3">
    <name type="scientific">Candidatus Nephthysia bennettiae</name>
    <dbReference type="NCBI Taxonomy" id="3127016"/>
    <lineage>
        <taxon>Bacteria</taxon>
        <taxon>Bacillati</taxon>
        <taxon>Candidatus Dormiibacterota</taxon>
        <taxon>Candidatus Dormibacteria</taxon>
        <taxon>Candidatus Dormibacterales</taxon>
        <taxon>Candidatus Dormibacteraceae</taxon>
        <taxon>Candidatus Nephthysia</taxon>
    </lineage>
</organism>
<accession>A0A934K145</accession>
<dbReference type="PANTHER" id="PTHR43798">
    <property type="entry name" value="MONOACYLGLYCEROL LIPASE"/>
    <property type="match status" value="1"/>
</dbReference>
<dbReference type="GO" id="GO:0047372">
    <property type="term" value="F:monoacylglycerol lipase activity"/>
    <property type="evidence" value="ECO:0007669"/>
    <property type="project" value="TreeGrafter"/>
</dbReference>
<dbReference type="RefSeq" id="WP_338201710.1">
    <property type="nucleotide sequence ID" value="NZ_JAEKNR010000118.1"/>
</dbReference>
<feature type="domain" description="AB hydrolase-1" evidence="1">
    <location>
        <begin position="22"/>
        <end position="237"/>
    </location>
</feature>